<proteinExistence type="predicted"/>
<accession>A0ACB8YKL8</accession>
<name>A0ACB8YKL8_9ASTR</name>
<sequence length="192" mass="21916">MTHQFNTKLMKVADEFADFDLLKPKAQPGPHIRTQETKSMFILTIQLNGYTHTNIKVEINEDGSRITIIGQKPFQDMLMVGGKVVQKDIEMRGFRKSFKVPQGVAFDQVNARFNEDDSELVIQMPKVTKGLVGAQTEELKTEEVRAEQTKLLKVYTKEELPEQETREVGRDDDQDEFSAISKKDDGERPQSP</sequence>
<dbReference type="Proteomes" id="UP001056120">
    <property type="component" value="Linkage Group LG27"/>
</dbReference>
<reference evidence="2" key="1">
    <citation type="journal article" date="2022" name="Mol. Ecol. Resour.">
        <title>The genomes of chicory, endive, great burdock and yacon provide insights into Asteraceae palaeo-polyploidization history and plant inulin production.</title>
        <authorList>
            <person name="Fan W."/>
            <person name="Wang S."/>
            <person name="Wang H."/>
            <person name="Wang A."/>
            <person name="Jiang F."/>
            <person name="Liu H."/>
            <person name="Zhao H."/>
            <person name="Xu D."/>
            <person name="Zhang Y."/>
        </authorList>
    </citation>
    <scope>NUCLEOTIDE SEQUENCE [LARGE SCALE GENOMIC DNA]</scope>
    <source>
        <strain evidence="2">cv. Yunnan</strain>
    </source>
</reference>
<comment type="caution">
    <text evidence="1">The sequence shown here is derived from an EMBL/GenBank/DDBJ whole genome shotgun (WGS) entry which is preliminary data.</text>
</comment>
<organism evidence="1 2">
    <name type="scientific">Smallanthus sonchifolius</name>
    <dbReference type="NCBI Taxonomy" id="185202"/>
    <lineage>
        <taxon>Eukaryota</taxon>
        <taxon>Viridiplantae</taxon>
        <taxon>Streptophyta</taxon>
        <taxon>Embryophyta</taxon>
        <taxon>Tracheophyta</taxon>
        <taxon>Spermatophyta</taxon>
        <taxon>Magnoliopsida</taxon>
        <taxon>eudicotyledons</taxon>
        <taxon>Gunneridae</taxon>
        <taxon>Pentapetalae</taxon>
        <taxon>asterids</taxon>
        <taxon>campanulids</taxon>
        <taxon>Asterales</taxon>
        <taxon>Asteraceae</taxon>
        <taxon>Asteroideae</taxon>
        <taxon>Heliantheae alliance</taxon>
        <taxon>Millerieae</taxon>
        <taxon>Smallanthus</taxon>
    </lineage>
</organism>
<keyword evidence="2" id="KW-1185">Reference proteome</keyword>
<gene>
    <name evidence="1" type="ORF">L1987_79727</name>
</gene>
<evidence type="ECO:0000313" key="1">
    <source>
        <dbReference type="EMBL" id="KAI3686057.1"/>
    </source>
</evidence>
<protein>
    <submittedName>
        <fullName evidence="1">Uncharacterized protein</fullName>
    </submittedName>
</protein>
<evidence type="ECO:0000313" key="2">
    <source>
        <dbReference type="Proteomes" id="UP001056120"/>
    </source>
</evidence>
<dbReference type="EMBL" id="CM042044">
    <property type="protein sequence ID" value="KAI3686057.1"/>
    <property type="molecule type" value="Genomic_DNA"/>
</dbReference>
<reference evidence="1 2" key="2">
    <citation type="journal article" date="2022" name="Mol. Ecol. Resour.">
        <title>The genomes of chicory, endive, great burdock and yacon provide insights into Asteraceae paleo-polyploidization history and plant inulin production.</title>
        <authorList>
            <person name="Fan W."/>
            <person name="Wang S."/>
            <person name="Wang H."/>
            <person name="Wang A."/>
            <person name="Jiang F."/>
            <person name="Liu H."/>
            <person name="Zhao H."/>
            <person name="Xu D."/>
            <person name="Zhang Y."/>
        </authorList>
    </citation>
    <scope>NUCLEOTIDE SEQUENCE [LARGE SCALE GENOMIC DNA]</scope>
    <source>
        <strain evidence="2">cv. Yunnan</strain>
        <tissue evidence="1">Leaves</tissue>
    </source>
</reference>